<dbReference type="AlphaFoldDB" id="A0A5D8QDD5"/>
<keyword evidence="10" id="KW-1185">Reference proteome</keyword>
<dbReference type="GO" id="GO:0009847">
    <property type="term" value="P:spore germination"/>
    <property type="evidence" value="ECO:0007669"/>
    <property type="project" value="InterPro"/>
</dbReference>
<dbReference type="PANTHER" id="PTHR34975:SF2">
    <property type="entry name" value="SPORE GERMINATION PROTEIN A2"/>
    <property type="match status" value="1"/>
</dbReference>
<keyword evidence="7 8" id="KW-0472">Membrane</keyword>
<evidence type="ECO:0000256" key="2">
    <source>
        <dbReference type="ARBA" id="ARBA00007998"/>
    </source>
</evidence>
<feature type="transmembrane region" description="Helical" evidence="8">
    <location>
        <begin position="325"/>
        <end position="344"/>
    </location>
</feature>
<keyword evidence="3" id="KW-0813">Transport</keyword>
<dbReference type="PANTHER" id="PTHR34975">
    <property type="entry name" value="SPORE GERMINATION PROTEIN A2"/>
    <property type="match status" value="1"/>
</dbReference>
<feature type="transmembrane region" description="Helical" evidence="8">
    <location>
        <begin position="356"/>
        <end position="378"/>
    </location>
</feature>
<dbReference type="Proteomes" id="UP000322976">
    <property type="component" value="Unassembled WGS sequence"/>
</dbReference>
<evidence type="ECO:0000313" key="9">
    <source>
        <dbReference type="EMBL" id="TZE82605.1"/>
    </source>
</evidence>
<comment type="caution">
    <text evidence="9">The sequence shown here is derived from an EMBL/GenBank/DDBJ whole genome shotgun (WGS) entry which is preliminary data.</text>
</comment>
<organism evidence="9 10">
    <name type="scientific">Calorimonas adulescens</name>
    <dbReference type="NCBI Taxonomy" id="2606906"/>
    <lineage>
        <taxon>Bacteria</taxon>
        <taxon>Bacillati</taxon>
        <taxon>Bacillota</taxon>
        <taxon>Clostridia</taxon>
        <taxon>Thermoanaerobacterales</taxon>
        <taxon>Thermoanaerobacteraceae</taxon>
        <taxon>Calorimonas</taxon>
    </lineage>
</organism>
<proteinExistence type="inferred from homology"/>
<evidence type="ECO:0000313" key="10">
    <source>
        <dbReference type="Proteomes" id="UP000322976"/>
    </source>
</evidence>
<keyword evidence="4" id="KW-0309">Germination</keyword>
<comment type="subcellular location">
    <subcellularLocation>
        <location evidence="1">Membrane</location>
        <topology evidence="1">Multi-pass membrane protein</topology>
    </subcellularLocation>
</comment>
<dbReference type="NCBIfam" id="TIGR00912">
    <property type="entry name" value="2A0309"/>
    <property type="match status" value="1"/>
</dbReference>
<feature type="transmembrane region" description="Helical" evidence="8">
    <location>
        <begin position="238"/>
        <end position="258"/>
    </location>
</feature>
<evidence type="ECO:0000256" key="4">
    <source>
        <dbReference type="ARBA" id="ARBA00022544"/>
    </source>
</evidence>
<feature type="transmembrane region" description="Helical" evidence="8">
    <location>
        <begin position="32"/>
        <end position="50"/>
    </location>
</feature>
<sequence>MWTLQYKKSAVYDKVQRKVLSMNGDNEKITSYQSVAFLISVIIGTGVLSMPGDVAKSSGPDSWICVILGGFFSFLFSLPIAYVIKYMDEKSFSEYLINRAGRFLGTIIALLYSVYCFLISISTLQVFANVLCTYIFRETPKAFVIILMLLLTVYLTISGVKPTVETSYILLPILIFSIILIYALTLHKADFTEFLPFLNSSFKDLALGTYNTLYSYLGFELLLFIAPSLKDRNSGKYILKYTFMMLIPVYLYVVVLVISSLGLEQTKQCIWPSMTLMMSISGPGRIFERLGIVAMVVWILTSFTTLTGFYLGGALTFSGLWGLKNYRTVVIIAAPIVYILSLLPSNAFQTINFIKVLNYLGIACSIAIPICLSIAESLRSYSRHIKK</sequence>
<dbReference type="EMBL" id="VTPS01000005">
    <property type="protein sequence ID" value="TZE82605.1"/>
    <property type="molecule type" value="Genomic_DNA"/>
</dbReference>
<protein>
    <submittedName>
        <fullName evidence="9">GerAB/ArcD/ProY family transporter</fullName>
    </submittedName>
</protein>
<feature type="transmembrane region" description="Helical" evidence="8">
    <location>
        <begin position="205"/>
        <end position="226"/>
    </location>
</feature>
<feature type="transmembrane region" description="Helical" evidence="8">
    <location>
        <begin position="62"/>
        <end position="83"/>
    </location>
</feature>
<keyword evidence="6 8" id="KW-1133">Transmembrane helix</keyword>
<reference evidence="9 10" key="1">
    <citation type="submission" date="2019-08" db="EMBL/GenBank/DDBJ databases">
        <title>Calorimonas adulescens gen. nov., sp. nov., an anaerobic thermophilic bacterium from Sakhalin hot spring.</title>
        <authorList>
            <person name="Khomyakova M.A."/>
            <person name="Merkel A.Y."/>
            <person name="Novikov A."/>
            <person name="Bonch-Osmolovskaya E.A."/>
            <person name="Slobodkin A.I."/>
        </authorList>
    </citation>
    <scope>NUCLEOTIDE SEQUENCE [LARGE SCALE GENOMIC DNA]</scope>
    <source>
        <strain evidence="9 10">A05MB</strain>
    </source>
</reference>
<evidence type="ECO:0000256" key="7">
    <source>
        <dbReference type="ARBA" id="ARBA00023136"/>
    </source>
</evidence>
<dbReference type="InterPro" id="IPR004761">
    <property type="entry name" value="Spore_GerAB"/>
</dbReference>
<evidence type="ECO:0000256" key="3">
    <source>
        <dbReference type="ARBA" id="ARBA00022448"/>
    </source>
</evidence>
<evidence type="ECO:0000256" key="1">
    <source>
        <dbReference type="ARBA" id="ARBA00004141"/>
    </source>
</evidence>
<dbReference type="GO" id="GO:0016020">
    <property type="term" value="C:membrane"/>
    <property type="evidence" value="ECO:0007669"/>
    <property type="project" value="UniProtKB-SubCell"/>
</dbReference>
<evidence type="ECO:0000256" key="5">
    <source>
        <dbReference type="ARBA" id="ARBA00022692"/>
    </source>
</evidence>
<accession>A0A5D8QDD5</accession>
<gene>
    <name evidence="9" type="ORF">FWJ32_04845</name>
</gene>
<keyword evidence="5 8" id="KW-0812">Transmembrane</keyword>
<feature type="transmembrane region" description="Helical" evidence="8">
    <location>
        <begin position="103"/>
        <end position="136"/>
    </location>
</feature>
<feature type="transmembrane region" description="Helical" evidence="8">
    <location>
        <begin position="167"/>
        <end position="185"/>
    </location>
</feature>
<evidence type="ECO:0000256" key="8">
    <source>
        <dbReference type="SAM" id="Phobius"/>
    </source>
</evidence>
<dbReference type="Pfam" id="PF03845">
    <property type="entry name" value="Spore_permease"/>
    <property type="match status" value="1"/>
</dbReference>
<feature type="transmembrane region" description="Helical" evidence="8">
    <location>
        <begin position="142"/>
        <end position="160"/>
    </location>
</feature>
<feature type="transmembrane region" description="Helical" evidence="8">
    <location>
        <begin position="290"/>
        <end position="313"/>
    </location>
</feature>
<dbReference type="Gene3D" id="1.20.1740.10">
    <property type="entry name" value="Amino acid/polyamine transporter I"/>
    <property type="match status" value="1"/>
</dbReference>
<evidence type="ECO:0000256" key="6">
    <source>
        <dbReference type="ARBA" id="ARBA00022989"/>
    </source>
</evidence>
<name>A0A5D8QDD5_9THEO</name>
<comment type="similarity">
    <text evidence="2">Belongs to the amino acid-polyamine-organocation (APC) superfamily. Spore germination protein (SGP) (TC 2.A.3.9) family.</text>
</comment>